<feature type="compositionally biased region" description="Polar residues" evidence="1">
    <location>
        <begin position="125"/>
        <end position="136"/>
    </location>
</feature>
<reference evidence="3" key="1">
    <citation type="journal article" date="2017" name="Parasit. Vectors">
        <title>Sialotranscriptomics of Rhipicephalus zambeziensis reveals intricate expression profiles of secretory proteins and suggests tight temporal transcriptional regulation during blood-feeding.</title>
        <authorList>
            <person name="de Castro M.H."/>
            <person name="de Klerk D."/>
            <person name="Pienaar R."/>
            <person name="Rees D.J.G."/>
            <person name="Mans B.J."/>
        </authorList>
    </citation>
    <scope>NUCLEOTIDE SEQUENCE</scope>
    <source>
        <tissue evidence="3">Salivary glands</tissue>
    </source>
</reference>
<feature type="region of interest" description="Disordered" evidence="1">
    <location>
        <begin position="175"/>
        <end position="234"/>
    </location>
</feature>
<protein>
    <submittedName>
        <fullName evidence="3">Uncharacterized protein</fullName>
    </submittedName>
</protein>
<evidence type="ECO:0000313" key="3">
    <source>
        <dbReference type="EMBL" id="MAA12933.1"/>
    </source>
</evidence>
<name>A0A224YFG3_9ACAR</name>
<feature type="compositionally biased region" description="Polar residues" evidence="1">
    <location>
        <begin position="188"/>
        <end position="198"/>
    </location>
</feature>
<organism evidence="3">
    <name type="scientific">Rhipicephalus zambeziensis</name>
    <dbReference type="NCBI Taxonomy" id="60191"/>
    <lineage>
        <taxon>Eukaryota</taxon>
        <taxon>Metazoa</taxon>
        <taxon>Ecdysozoa</taxon>
        <taxon>Arthropoda</taxon>
        <taxon>Chelicerata</taxon>
        <taxon>Arachnida</taxon>
        <taxon>Acari</taxon>
        <taxon>Parasitiformes</taxon>
        <taxon>Ixodida</taxon>
        <taxon>Ixodoidea</taxon>
        <taxon>Ixodidae</taxon>
        <taxon>Rhipicephalinae</taxon>
        <taxon>Rhipicephalus</taxon>
        <taxon>Rhipicephalus</taxon>
    </lineage>
</organism>
<feature type="compositionally biased region" description="Polar residues" evidence="1">
    <location>
        <begin position="211"/>
        <end position="224"/>
    </location>
</feature>
<proteinExistence type="predicted"/>
<dbReference type="EMBL" id="GFPF01001787">
    <property type="protein sequence ID" value="MAA12933.1"/>
    <property type="molecule type" value="Transcribed_RNA"/>
</dbReference>
<evidence type="ECO:0000256" key="2">
    <source>
        <dbReference type="SAM" id="SignalP"/>
    </source>
</evidence>
<sequence length="234" mass="25634">MNSVGIFLLVTSAAFAQALQRPYRGPYKSAQQQGLPGMEIPTLPPNVANPQGGLPGFGSSRPPIPSFSIPSRMPVTMPPLPFSPENFGNSNQRPSMPQWPSFPSFPNIGGSQQGGQMPQLPWSPASGNNGNSRWPGMQNLSQFFPLNMTQIRMNGLANFSWPPTPYWMRNIIRDRMSTPGLGDPPPSQNGQGSDNQRPNIFPSPRPFSRRTVGSSRTSIRTPPSIQLMDGNRDY</sequence>
<evidence type="ECO:0000256" key="1">
    <source>
        <dbReference type="SAM" id="MobiDB-lite"/>
    </source>
</evidence>
<keyword evidence="2" id="KW-0732">Signal</keyword>
<feature type="region of interest" description="Disordered" evidence="1">
    <location>
        <begin position="110"/>
        <end position="136"/>
    </location>
</feature>
<feature type="chain" id="PRO_5012397949" evidence="2">
    <location>
        <begin position="19"/>
        <end position="234"/>
    </location>
</feature>
<accession>A0A224YFG3</accession>
<dbReference type="AlphaFoldDB" id="A0A224YFG3"/>
<feature type="signal peptide" evidence="2">
    <location>
        <begin position="1"/>
        <end position="18"/>
    </location>
</feature>